<feature type="signal peptide" evidence="1">
    <location>
        <begin position="1"/>
        <end position="19"/>
    </location>
</feature>
<reference evidence="2 3" key="1">
    <citation type="submission" date="2022-04" db="EMBL/GenBank/DDBJ databases">
        <title>Genome sequence of soybean root-associated Caulobacter segnis RL271.</title>
        <authorList>
            <person name="Longley R."/>
            <person name="Bonito G."/>
            <person name="Trigodet F."/>
            <person name="Crosson S."/>
            <person name="Fiebig A."/>
        </authorList>
    </citation>
    <scope>NUCLEOTIDE SEQUENCE [LARGE SCALE GENOMIC DNA]</scope>
    <source>
        <strain evidence="2 3">RL271</strain>
    </source>
</reference>
<evidence type="ECO:0000313" key="2">
    <source>
        <dbReference type="EMBL" id="USQ96639.1"/>
    </source>
</evidence>
<evidence type="ECO:0000313" key="3">
    <source>
        <dbReference type="Proteomes" id="UP001057520"/>
    </source>
</evidence>
<accession>A0ABY4ZWA6</accession>
<protein>
    <submittedName>
        <fullName evidence="2">TraB/GumN family protein</fullName>
    </submittedName>
</protein>
<keyword evidence="1" id="KW-0732">Signal</keyword>
<dbReference type="EMBL" id="CP096040">
    <property type="protein sequence ID" value="USQ96639.1"/>
    <property type="molecule type" value="Genomic_DNA"/>
</dbReference>
<evidence type="ECO:0000256" key="1">
    <source>
        <dbReference type="SAM" id="SignalP"/>
    </source>
</evidence>
<dbReference type="CDD" id="cd14788">
    <property type="entry name" value="GumN"/>
    <property type="match status" value="1"/>
</dbReference>
<name>A0ABY4ZWA6_9CAUL</name>
<feature type="chain" id="PRO_5046918895" evidence="1">
    <location>
        <begin position="20"/>
        <end position="315"/>
    </location>
</feature>
<dbReference type="Pfam" id="PF01963">
    <property type="entry name" value="TraB_PrgY_gumN"/>
    <property type="match status" value="1"/>
</dbReference>
<dbReference type="InterPro" id="IPR002816">
    <property type="entry name" value="TraB/PrgY/GumN_fam"/>
</dbReference>
<dbReference type="Proteomes" id="UP001057520">
    <property type="component" value="Chromosome"/>
</dbReference>
<keyword evidence="3" id="KW-1185">Reference proteome</keyword>
<gene>
    <name evidence="2" type="ORF">MZV50_03350</name>
</gene>
<sequence>MRFGLIGLFLAFAASGAHAQVAGAIDDPQANVVEELVVSAKLPGPAWWRVSDADTTIYVLGTPAALPKGMAWDRSVLDRRLDGAFAVVTPSEWRAGLGDLPAMLKLRKSLKDDGAWTRRAPVLSARMQRAWAAADPKDPMGWKDWKPLFIALRLSGKVDKSDQLQAMEPDKTIAAMARKHGIKARPVQVRKAMPMLKSLVREHSDEAGLTCLTETLDAVEPGPGPRRAAAQAWAEGRVKAALSGPRGAERCQLLLPGVPEAMRQSVDDEVAALADLLKTPGHAVATFPIRGLVAEDGVLDKLRAKGIAVRTPADG</sequence>
<proteinExistence type="predicted"/>
<organism evidence="2 3">
    <name type="scientific">Caulobacter segnis</name>
    <dbReference type="NCBI Taxonomy" id="88688"/>
    <lineage>
        <taxon>Bacteria</taxon>
        <taxon>Pseudomonadati</taxon>
        <taxon>Pseudomonadota</taxon>
        <taxon>Alphaproteobacteria</taxon>
        <taxon>Caulobacterales</taxon>
        <taxon>Caulobacteraceae</taxon>
        <taxon>Caulobacter</taxon>
    </lineage>
</organism>